<keyword evidence="6" id="KW-1185">Reference proteome</keyword>
<proteinExistence type="inferred from homology"/>
<dbReference type="SUPFAM" id="SSF53474">
    <property type="entry name" value="alpha/beta-Hydrolases"/>
    <property type="match status" value="1"/>
</dbReference>
<dbReference type="InterPro" id="IPR016292">
    <property type="entry name" value="Epoxide_hydrolase"/>
</dbReference>
<reference evidence="5 6" key="1">
    <citation type="journal article" date="2016" name="Sci. Rep.">
        <title>Peltaster fructicola genome reveals evolution from an invasive phytopathogen to an ectophytic parasite.</title>
        <authorList>
            <person name="Xu C."/>
            <person name="Chen H."/>
            <person name="Gleason M.L."/>
            <person name="Xu J.R."/>
            <person name="Liu H."/>
            <person name="Zhang R."/>
            <person name="Sun G."/>
        </authorList>
    </citation>
    <scope>NUCLEOTIDE SEQUENCE [LARGE SCALE GENOMIC DNA]</scope>
    <source>
        <strain evidence="5 6">LNHT1506</strain>
    </source>
</reference>
<dbReference type="Pfam" id="PF06441">
    <property type="entry name" value="EHN"/>
    <property type="match status" value="1"/>
</dbReference>
<dbReference type="GO" id="GO:0004301">
    <property type="term" value="F:epoxide hydrolase activity"/>
    <property type="evidence" value="ECO:0007669"/>
    <property type="project" value="TreeGrafter"/>
</dbReference>
<dbReference type="OrthoDB" id="7130006at2759"/>
<evidence type="ECO:0000256" key="3">
    <source>
        <dbReference type="SAM" id="MobiDB-lite"/>
    </source>
</evidence>
<evidence type="ECO:0000256" key="2">
    <source>
        <dbReference type="ARBA" id="ARBA00022801"/>
    </source>
</evidence>
<dbReference type="EMBL" id="CP051143">
    <property type="protein sequence ID" value="QIX01501.1"/>
    <property type="molecule type" value="Genomic_DNA"/>
</dbReference>
<organism evidence="5 6">
    <name type="scientific">Peltaster fructicola</name>
    <dbReference type="NCBI Taxonomy" id="286661"/>
    <lineage>
        <taxon>Eukaryota</taxon>
        <taxon>Fungi</taxon>
        <taxon>Dikarya</taxon>
        <taxon>Ascomycota</taxon>
        <taxon>Pezizomycotina</taxon>
        <taxon>Dothideomycetes</taxon>
        <taxon>Dothideomycetes incertae sedis</taxon>
        <taxon>Peltaster</taxon>
    </lineage>
</organism>
<dbReference type="InterPro" id="IPR010497">
    <property type="entry name" value="Epoxide_hydro_N"/>
</dbReference>
<comment type="similarity">
    <text evidence="1">Belongs to the peptidase S33 family.</text>
</comment>
<evidence type="ECO:0000259" key="4">
    <source>
        <dbReference type="Pfam" id="PF06441"/>
    </source>
</evidence>
<feature type="domain" description="Epoxide hydrolase N-terminal" evidence="4">
    <location>
        <begin position="1"/>
        <end position="103"/>
    </location>
</feature>
<protein>
    <recommendedName>
        <fullName evidence="4">Epoxide hydrolase N-terminal domain-containing protein</fullName>
    </recommendedName>
</protein>
<gene>
    <name evidence="5" type="ORF">AMS68_007018</name>
</gene>
<dbReference type="Gene3D" id="3.40.50.1820">
    <property type="entry name" value="alpha/beta hydrolase"/>
    <property type="match status" value="1"/>
</dbReference>
<dbReference type="InterPro" id="IPR029058">
    <property type="entry name" value="AB_hydrolase_fold"/>
</dbReference>
<evidence type="ECO:0000313" key="5">
    <source>
        <dbReference type="EMBL" id="QIX01501.1"/>
    </source>
</evidence>
<dbReference type="AlphaFoldDB" id="A0A6H0Y3K9"/>
<feature type="compositionally biased region" description="Polar residues" evidence="3">
    <location>
        <begin position="223"/>
        <end position="240"/>
    </location>
</feature>
<name>A0A6H0Y3K9_9PEZI</name>
<evidence type="ECO:0000256" key="1">
    <source>
        <dbReference type="ARBA" id="ARBA00010088"/>
    </source>
</evidence>
<dbReference type="PANTHER" id="PTHR21661:SF71">
    <property type="entry name" value="EPOXIDE HYDROLASE N-TERMINAL DOMAIN-CONTAINING PROTEIN"/>
    <property type="match status" value="1"/>
</dbReference>
<dbReference type="PIRSF" id="PIRSF001112">
    <property type="entry name" value="Epoxide_hydrolase"/>
    <property type="match status" value="1"/>
</dbReference>
<dbReference type="GO" id="GO:0097176">
    <property type="term" value="P:epoxide metabolic process"/>
    <property type="evidence" value="ECO:0007669"/>
    <property type="project" value="TreeGrafter"/>
</dbReference>
<accession>A0A6H0Y3K9</accession>
<feature type="region of interest" description="Disordered" evidence="3">
    <location>
        <begin position="223"/>
        <end position="252"/>
    </location>
</feature>
<sequence length="417" mass="46718">MHISQRYLDLTKQKLELTRLPREPRFLQGHVEFGVSKSELEPLIDHWLERYDWKGEETAINDALPQFRLPVNGTRLHFVHKRSTLSRVTPLLFVHGWPDSFLSVSKVIDALCDPIMTPPHGDENAMSFHVVAPSSPGFGFSEALPEEGNNLQMTADMLDGLMKALGYKTYMVHGSGWGFKICRAMALRHPQSVIAIHTANPDVPPPRPGLAYNTDDVTLSALSMHSPQSPSFPTQGSYTPHGSPRRRMSTTERPQTLSFALADSPAGLLAFVYDLIRPPIPPSGHSMPTHSGQRNFGLSALQNPWTPTTLINWTMMHWLPGPEVALRWLTNSRAIVSTLWLSFSNVPIGISHFQDPTAGDTSPMGPIALTWTEAYHRVLMVRRREGRVRFPAWERPAELVVDIRELADVLTRARIDA</sequence>
<dbReference type="Proteomes" id="UP000503462">
    <property type="component" value="Chromosome 5"/>
</dbReference>
<keyword evidence="2" id="KW-0378">Hydrolase</keyword>
<evidence type="ECO:0000313" key="6">
    <source>
        <dbReference type="Proteomes" id="UP000503462"/>
    </source>
</evidence>
<dbReference type="PANTHER" id="PTHR21661">
    <property type="entry name" value="EPOXIDE HYDROLASE 1-RELATED"/>
    <property type="match status" value="1"/>
</dbReference>